<dbReference type="CDD" id="cd02205">
    <property type="entry name" value="CBS_pair_SF"/>
    <property type="match status" value="1"/>
</dbReference>
<dbReference type="SUPFAM" id="SSF54631">
    <property type="entry name" value="CBS-domain pair"/>
    <property type="match status" value="2"/>
</dbReference>
<evidence type="ECO:0000256" key="1">
    <source>
        <dbReference type="ARBA" id="ARBA00023122"/>
    </source>
</evidence>
<dbReference type="Gene3D" id="3.10.580.10">
    <property type="entry name" value="CBS-domain"/>
    <property type="match status" value="2"/>
</dbReference>
<dbReference type="PANTHER" id="PTHR43080:SF2">
    <property type="entry name" value="CBS DOMAIN-CONTAINING PROTEIN"/>
    <property type="match status" value="1"/>
</dbReference>
<dbReference type="EMBL" id="QNVH01000006">
    <property type="protein sequence ID" value="TDA39806.1"/>
    <property type="molecule type" value="Genomic_DNA"/>
</dbReference>
<gene>
    <name evidence="4" type="ORF">DSO08_01245</name>
</gene>
<organism evidence="4 5">
    <name type="scientific">Thermoproteota archaeon</name>
    <dbReference type="NCBI Taxonomy" id="2056631"/>
    <lineage>
        <taxon>Archaea</taxon>
        <taxon>Thermoproteota</taxon>
    </lineage>
</organism>
<dbReference type="PANTHER" id="PTHR43080">
    <property type="entry name" value="CBS DOMAIN-CONTAINING PROTEIN CBSX3, MITOCHONDRIAL"/>
    <property type="match status" value="1"/>
</dbReference>
<name>A0A523BFT0_9CREN</name>
<protein>
    <submittedName>
        <fullName evidence="4">Inosine-5-monophosphate dehydrogenase</fullName>
    </submittedName>
</protein>
<dbReference type="Proteomes" id="UP000315399">
    <property type="component" value="Unassembled WGS sequence"/>
</dbReference>
<dbReference type="InterPro" id="IPR046342">
    <property type="entry name" value="CBS_dom_sf"/>
</dbReference>
<accession>A0A523BFT0</accession>
<dbReference type="InterPro" id="IPR000644">
    <property type="entry name" value="CBS_dom"/>
</dbReference>
<dbReference type="SMART" id="SM00116">
    <property type="entry name" value="CBS"/>
    <property type="match status" value="4"/>
</dbReference>
<dbReference type="InterPro" id="IPR051257">
    <property type="entry name" value="Diverse_CBS-Domain"/>
</dbReference>
<reference evidence="4 5" key="1">
    <citation type="journal article" date="2019" name="Nat. Microbiol.">
        <title>Expanding anaerobic alkane metabolism in the domain of Archaea.</title>
        <authorList>
            <person name="Wang Y."/>
            <person name="Wegener G."/>
            <person name="Hou J."/>
            <person name="Wang F."/>
            <person name="Xiao X."/>
        </authorList>
    </citation>
    <scope>NUCLEOTIDE SEQUENCE [LARGE SCALE GENOMIC DNA]</scope>
    <source>
        <strain evidence="4">WYZ-LMO10</strain>
    </source>
</reference>
<evidence type="ECO:0000313" key="5">
    <source>
        <dbReference type="Proteomes" id="UP000315399"/>
    </source>
</evidence>
<feature type="domain" description="CBS" evidence="3">
    <location>
        <begin position="223"/>
        <end position="277"/>
    </location>
</feature>
<keyword evidence="1 2" id="KW-0129">CBS domain</keyword>
<feature type="domain" description="CBS" evidence="3">
    <location>
        <begin position="139"/>
        <end position="196"/>
    </location>
</feature>
<dbReference type="AlphaFoldDB" id="A0A523BFT0"/>
<comment type="caution">
    <text evidence="4">The sequence shown here is derived from an EMBL/GenBank/DDBJ whole genome shotgun (WGS) entry which is preliminary data.</text>
</comment>
<evidence type="ECO:0000256" key="2">
    <source>
        <dbReference type="PROSITE-ProRule" id="PRU00703"/>
    </source>
</evidence>
<dbReference type="PROSITE" id="PS51371">
    <property type="entry name" value="CBS"/>
    <property type="match status" value="4"/>
</dbReference>
<evidence type="ECO:0000313" key="4">
    <source>
        <dbReference type="EMBL" id="TDA39806.1"/>
    </source>
</evidence>
<evidence type="ECO:0000259" key="3">
    <source>
        <dbReference type="PROSITE" id="PS51371"/>
    </source>
</evidence>
<sequence length="277" mass="30601">MRVGDLMSSPVVVINDTDTLAYARNLMLREGVSRLVVVKGTRPVGTITRRDIVRSLRNYKMRQRDFDSILVSEVMRTPVTTIDENALVVEAARRMVSANIKGLPVVNQGGDLLGIITKTDLTRYFAETMRGKYTVGDLCQREHLPIVKRHHTVYRVVDVMEELNTDRVIVVDEGRPVGIITETDLSFIRPPKASSSFMKGSKAESEEFSSTRLYLIPVAEDIMTPDPFTVKLSEDASSAAQALIENGIGGMPVINDEGMLVGLITKFDFVKAIAKGG</sequence>
<feature type="domain" description="CBS" evidence="3">
    <location>
        <begin position="75"/>
        <end position="134"/>
    </location>
</feature>
<dbReference type="Pfam" id="PF00571">
    <property type="entry name" value="CBS"/>
    <property type="match status" value="4"/>
</dbReference>
<feature type="domain" description="CBS" evidence="3">
    <location>
        <begin position="7"/>
        <end position="66"/>
    </location>
</feature>
<proteinExistence type="predicted"/>